<dbReference type="AlphaFoldDB" id="A0A918UA62"/>
<reference evidence="1" key="2">
    <citation type="submission" date="2020-09" db="EMBL/GenBank/DDBJ databases">
        <authorList>
            <person name="Sun Q."/>
            <person name="Kim S."/>
        </authorList>
    </citation>
    <scope>NUCLEOTIDE SEQUENCE</scope>
    <source>
        <strain evidence="1">KCTC 32182</strain>
    </source>
</reference>
<sequence length="178" mass="19052">MKSLSAEESDVWSARRRDGRLLLVLLTLLCLAPVLAAWWVIRAEPPRGGKSYGTLLTVRPFEAARLAGWPTGKWVLLTREGPDCATACRSLRHTVGQIRTALGEAASRTVVVRLVDGRAARADAGELAGAGVPLPAVDSGFMLVDPLGNQVMFYPASAEPRRVMGEIGHLLKTNNGLG</sequence>
<name>A0A918UA62_9NEIS</name>
<evidence type="ECO:0008006" key="3">
    <source>
        <dbReference type="Google" id="ProtNLM"/>
    </source>
</evidence>
<reference evidence="1" key="1">
    <citation type="journal article" date="2014" name="Int. J. Syst. Evol. Microbiol.">
        <title>Complete genome sequence of Corynebacterium casei LMG S-19264T (=DSM 44701T), isolated from a smear-ripened cheese.</title>
        <authorList>
            <consortium name="US DOE Joint Genome Institute (JGI-PGF)"/>
            <person name="Walter F."/>
            <person name="Albersmeier A."/>
            <person name="Kalinowski J."/>
            <person name="Ruckert C."/>
        </authorList>
    </citation>
    <scope>NUCLEOTIDE SEQUENCE</scope>
    <source>
        <strain evidence="1">KCTC 32182</strain>
    </source>
</reference>
<evidence type="ECO:0000313" key="2">
    <source>
        <dbReference type="Proteomes" id="UP000645257"/>
    </source>
</evidence>
<gene>
    <name evidence="1" type="ORF">GCM10011289_18410</name>
</gene>
<proteinExistence type="predicted"/>
<dbReference type="RefSeq" id="WP_189533565.1">
    <property type="nucleotide sequence ID" value="NZ_BMYX01000009.1"/>
</dbReference>
<comment type="caution">
    <text evidence="1">The sequence shown here is derived from an EMBL/GenBank/DDBJ whole genome shotgun (WGS) entry which is preliminary data.</text>
</comment>
<dbReference type="EMBL" id="BMYX01000009">
    <property type="protein sequence ID" value="GGY15479.1"/>
    <property type="molecule type" value="Genomic_DNA"/>
</dbReference>
<organism evidence="1 2">
    <name type="scientific">Paludibacterium paludis</name>
    <dbReference type="NCBI Taxonomy" id="1225769"/>
    <lineage>
        <taxon>Bacteria</taxon>
        <taxon>Pseudomonadati</taxon>
        <taxon>Pseudomonadota</taxon>
        <taxon>Betaproteobacteria</taxon>
        <taxon>Neisseriales</taxon>
        <taxon>Chromobacteriaceae</taxon>
        <taxon>Paludibacterium</taxon>
    </lineage>
</organism>
<protein>
    <recommendedName>
        <fullName evidence="3">Transmembrane protein</fullName>
    </recommendedName>
</protein>
<accession>A0A918UA62</accession>
<keyword evidence="2" id="KW-1185">Reference proteome</keyword>
<dbReference type="Proteomes" id="UP000645257">
    <property type="component" value="Unassembled WGS sequence"/>
</dbReference>
<evidence type="ECO:0000313" key="1">
    <source>
        <dbReference type="EMBL" id="GGY15479.1"/>
    </source>
</evidence>